<evidence type="ECO:0000259" key="4">
    <source>
        <dbReference type="PROSITE" id="PS50949"/>
    </source>
</evidence>
<protein>
    <recommendedName>
        <fullName evidence="4">HTH gntR-type domain-containing protein</fullName>
    </recommendedName>
</protein>
<dbReference type="AlphaFoldDB" id="A0A0J9ES42"/>
<evidence type="ECO:0000256" key="1">
    <source>
        <dbReference type="ARBA" id="ARBA00023015"/>
    </source>
</evidence>
<dbReference type="Pfam" id="PF00392">
    <property type="entry name" value="GntR"/>
    <property type="match status" value="1"/>
</dbReference>
<dbReference type="Gene3D" id="1.10.10.10">
    <property type="entry name" value="Winged helix-like DNA-binding domain superfamily/Winged helix DNA-binding domain"/>
    <property type="match status" value="1"/>
</dbReference>
<evidence type="ECO:0000256" key="3">
    <source>
        <dbReference type="ARBA" id="ARBA00023163"/>
    </source>
</evidence>
<dbReference type="Gene3D" id="1.20.120.530">
    <property type="entry name" value="GntR ligand-binding domain-like"/>
    <property type="match status" value="1"/>
</dbReference>
<dbReference type="InterPro" id="IPR036390">
    <property type="entry name" value="WH_DNA-bd_sf"/>
</dbReference>
<dbReference type="PANTHER" id="PTHR43537:SF5">
    <property type="entry name" value="UXU OPERON TRANSCRIPTIONAL REGULATOR"/>
    <property type="match status" value="1"/>
</dbReference>
<dbReference type="InterPro" id="IPR000524">
    <property type="entry name" value="Tscrpt_reg_HTH_GntR"/>
</dbReference>
<keyword evidence="3" id="KW-0804">Transcription</keyword>
<dbReference type="InterPro" id="IPR008920">
    <property type="entry name" value="TF_FadR/GntR_C"/>
</dbReference>
<dbReference type="EMBL" id="ADLK01000022">
    <property type="protein sequence ID" value="KMW18615.1"/>
    <property type="molecule type" value="Genomic_DNA"/>
</dbReference>
<keyword evidence="1" id="KW-0805">Transcription regulation</keyword>
<dbReference type="SMART" id="SM00345">
    <property type="entry name" value="HTH_GNTR"/>
    <property type="match status" value="1"/>
</dbReference>
<dbReference type="GeneID" id="93163212"/>
<gene>
    <name evidence="5" type="ORF">HMPREF9470_02719</name>
</gene>
<dbReference type="Proteomes" id="UP000037392">
    <property type="component" value="Unassembled WGS sequence"/>
</dbReference>
<dbReference type="SUPFAM" id="SSF48008">
    <property type="entry name" value="GntR ligand-binding domain-like"/>
    <property type="match status" value="1"/>
</dbReference>
<dbReference type="GO" id="GO:0003677">
    <property type="term" value="F:DNA binding"/>
    <property type="evidence" value="ECO:0007669"/>
    <property type="project" value="UniProtKB-KW"/>
</dbReference>
<accession>A0A0J9ES42</accession>
<proteinExistence type="predicted"/>
<sequence length="225" mass="26594">MKIEEKRSGETAREYAYRTIRDNIISLDLEPGSPFNDMEMSQHIGISRTPVREAVIQLSEESRIIEIFPQRGMRIALIDVELVEEARFLRLVLEKAAAELVCDMAGEEDLAWLEENIMLQEFYMERGSSGKLLDLDNEMHRKLFTICKKELTYNMCQRLAVHYDRIRSLSVAMVKDYKIIEDHKKLLQALKARDKHLAVDTMDKHLNRWMMNEQMFRAQYPQYFK</sequence>
<evidence type="ECO:0000313" key="6">
    <source>
        <dbReference type="Proteomes" id="UP000037392"/>
    </source>
</evidence>
<dbReference type="SMART" id="SM00895">
    <property type="entry name" value="FCD"/>
    <property type="match status" value="1"/>
</dbReference>
<dbReference type="GO" id="GO:0003700">
    <property type="term" value="F:DNA-binding transcription factor activity"/>
    <property type="evidence" value="ECO:0007669"/>
    <property type="project" value="InterPro"/>
</dbReference>
<name>A0A0J9ES42_9FIRM</name>
<dbReference type="InterPro" id="IPR011711">
    <property type="entry name" value="GntR_C"/>
</dbReference>
<dbReference type="PATRIC" id="fig|742734.4.peg.2919"/>
<evidence type="ECO:0000256" key="2">
    <source>
        <dbReference type="ARBA" id="ARBA00023125"/>
    </source>
</evidence>
<keyword evidence="2" id="KW-0238">DNA-binding</keyword>
<dbReference type="Pfam" id="PF07729">
    <property type="entry name" value="FCD"/>
    <property type="match status" value="1"/>
</dbReference>
<reference evidence="5 6" key="1">
    <citation type="submission" date="2011-04" db="EMBL/GenBank/DDBJ databases">
        <title>The Genome Sequence of Clostridium citroniae WAL-19142.</title>
        <authorList>
            <consortium name="The Broad Institute Genome Sequencing Platform"/>
            <person name="Earl A."/>
            <person name="Ward D."/>
            <person name="Feldgarden M."/>
            <person name="Gevers D."/>
            <person name="Warren Y.A."/>
            <person name="Tyrrell K.L."/>
            <person name="Citron D.M."/>
            <person name="Goldstein E.J."/>
            <person name="Daigneault M."/>
            <person name="Allen-Vercoe E."/>
            <person name="Young S.K."/>
            <person name="Zeng Q."/>
            <person name="Gargeya S."/>
            <person name="Fitzgerald M."/>
            <person name="Haas B."/>
            <person name="Abouelleil A."/>
            <person name="Alvarado L."/>
            <person name="Arachchi H.M."/>
            <person name="Berlin A."/>
            <person name="Brown A."/>
            <person name="Chapman S.B."/>
            <person name="Chen Z."/>
            <person name="Dunbar C."/>
            <person name="Freedman E."/>
            <person name="Gearin G."/>
            <person name="Gellesch M."/>
            <person name="Goldberg J."/>
            <person name="Griggs A."/>
            <person name="Gujja S."/>
            <person name="Heilman E.R."/>
            <person name="Heiman D."/>
            <person name="Howarth C."/>
            <person name="Larson L."/>
            <person name="Lui A."/>
            <person name="MacDonald P.J."/>
            <person name="Mehta T."/>
            <person name="Montmayeur A."/>
            <person name="Murphy C."/>
            <person name="Neiman D."/>
            <person name="Pearson M."/>
            <person name="Priest M."/>
            <person name="Roberts A."/>
            <person name="Saif S."/>
            <person name="Shea T."/>
            <person name="Shenoy N."/>
            <person name="Sisk P."/>
            <person name="Stolte C."/>
            <person name="Sykes S."/>
            <person name="White J."/>
            <person name="Yandava C."/>
            <person name="Wortman J."/>
            <person name="Nusbaum C."/>
            <person name="Birren B."/>
        </authorList>
    </citation>
    <scope>NUCLEOTIDE SEQUENCE [LARGE SCALE GENOMIC DNA]</scope>
    <source>
        <strain evidence="5 6">WAL-19142</strain>
    </source>
</reference>
<dbReference type="OrthoDB" id="368823at2"/>
<dbReference type="PROSITE" id="PS50949">
    <property type="entry name" value="HTH_GNTR"/>
    <property type="match status" value="1"/>
</dbReference>
<dbReference type="InterPro" id="IPR036388">
    <property type="entry name" value="WH-like_DNA-bd_sf"/>
</dbReference>
<dbReference type="SUPFAM" id="SSF46785">
    <property type="entry name" value="Winged helix' DNA-binding domain"/>
    <property type="match status" value="1"/>
</dbReference>
<organism evidence="5 6">
    <name type="scientific">[Clostridium] citroniae WAL-19142</name>
    <dbReference type="NCBI Taxonomy" id="742734"/>
    <lineage>
        <taxon>Bacteria</taxon>
        <taxon>Bacillati</taxon>
        <taxon>Bacillota</taxon>
        <taxon>Clostridia</taxon>
        <taxon>Lachnospirales</taxon>
        <taxon>Lachnospiraceae</taxon>
        <taxon>Enterocloster</taxon>
    </lineage>
</organism>
<comment type="caution">
    <text evidence="5">The sequence shown here is derived from an EMBL/GenBank/DDBJ whole genome shotgun (WGS) entry which is preliminary data.</text>
</comment>
<dbReference type="RefSeq" id="WP_007865672.1">
    <property type="nucleotide sequence ID" value="NZ_KQ235878.1"/>
</dbReference>
<feature type="domain" description="HTH gntR-type" evidence="4">
    <location>
        <begin position="10"/>
        <end position="78"/>
    </location>
</feature>
<dbReference type="PANTHER" id="PTHR43537">
    <property type="entry name" value="TRANSCRIPTIONAL REGULATOR, GNTR FAMILY"/>
    <property type="match status" value="1"/>
</dbReference>
<evidence type="ECO:0000313" key="5">
    <source>
        <dbReference type="EMBL" id="KMW18615.1"/>
    </source>
</evidence>